<dbReference type="GO" id="GO:0000166">
    <property type="term" value="F:nucleotide binding"/>
    <property type="evidence" value="ECO:0007669"/>
    <property type="project" value="UniProtKB-KW"/>
</dbReference>
<gene>
    <name evidence="15" type="ORF">NFC81_15475</name>
</gene>
<reference evidence="15" key="1">
    <citation type="submission" date="2022-07" db="EMBL/GenBank/DDBJ databases">
        <title>Complete genome sequence of Salinispirillum sp. LH10-3-1 capable of multiple carbohydrate inversion isolated from a soda lake.</title>
        <authorList>
            <person name="Liu J."/>
            <person name="Zhai Y."/>
            <person name="Zhang H."/>
            <person name="Yang H."/>
            <person name="Qu J."/>
            <person name="Li J."/>
        </authorList>
    </citation>
    <scope>NUCLEOTIDE SEQUENCE</scope>
    <source>
        <strain evidence="15">LH 10-3-1</strain>
    </source>
</reference>
<dbReference type="SMART" id="SM00086">
    <property type="entry name" value="PAC"/>
    <property type="match status" value="1"/>
</dbReference>
<keyword evidence="3" id="KW-1003">Cell membrane</keyword>
<keyword evidence="7" id="KW-0677">Repeat</keyword>
<dbReference type="SUPFAM" id="SSF55785">
    <property type="entry name" value="PYP-like sensor domain (PAS domain)"/>
    <property type="match status" value="1"/>
</dbReference>
<dbReference type="Gene3D" id="3.30.70.270">
    <property type="match status" value="1"/>
</dbReference>
<dbReference type="Pfam" id="PF08447">
    <property type="entry name" value="PAS_3"/>
    <property type="match status" value="1"/>
</dbReference>
<dbReference type="PROSITE" id="PS50887">
    <property type="entry name" value="GGDEF"/>
    <property type="match status" value="1"/>
</dbReference>
<dbReference type="InterPro" id="IPR000014">
    <property type="entry name" value="PAS"/>
</dbReference>
<keyword evidence="5 15" id="KW-0808">Transferase</keyword>
<dbReference type="EC" id="2.7.7.65" evidence="15"/>
<evidence type="ECO:0000256" key="11">
    <source>
        <dbReference type="SAM" id="Phobius"/>
    </source>
</evidence>
<dbReference type="AlphaFoldDB" id="A0AB38YG89"/>
<dbReference type="InterPro" id="IPR000700">
    <property type="entry name" value="PAS-assoc_C"/>
</dbReference>
<dbReference type="GO" id="GO:0052621">
    <property type="term" value="F:diguanylate cyclase activity"/>
    <property type="evidence" value="ECO:0007669"/>
    <property type="project" value="UniProtKB-EC"/>
</dbReference>
<feature type="transmembrane region" description="Helical" evidence="11">
    <location>
        <begin position="153"/>
        <end position="175"/>
    </location>
</feature>
<dbReference type="FunFam" id="3.30.70.270:FF:000001">
    <property type="entry name" value="Diguanylate cyclase domain protein"/>
    <property type="match status" value="1"/>
</dbReference>
<dbReference type="InterPro" id="IPR035965">
    <property type="entry name" value="PAS-like_dom_sf"/>
</dbReference>
<dbReference type="FunFam" id="2.10.70.100:FF:000001">
    <property type="entry name" value="Sensory transduction histidine kinase"/>
    <property type="match status" value="1"/>
</dbReference>
<evidence type="ECO:0000313" key="15">
    <source>
        <dbReference type="EMBL" id="WLD58094.1"/>
    </source>
</evidence>
<dbReference type="NCBIfam" id="TIGR00229">
    <property type="entry name" value="sensory_box"/>
    <property type="match status" value="1"/>
</dbReference>
<dbReference type="CDD" id="cd00130">
    <property type="entry name" value="PAS"/>
    <property type="match status" value="1"/>
</dbReference>
<feature type="transmembrane region" description="Helical" evidence="11">
    <location>
        <begin position="12"/>
        <end position="31"/>
    </location>
</feature>
<evidence type="ECO:0000256" key="6">
    <source>
        <dbReference type="ARBA" id="ARBA00022692"/>
    </source>
</evidence>
<comment type="subcellular location">
    <subcellularLocation>
        <location evidence="2">Cell inner membrane</location>
        <topology evidence="2">Multi-pass membrane protein</topology>
    </subcellularLocation>
</comment>
<dbReference type="SMART" id="SM00267">
    <property type="entry name" value="GGDEF"/>
    <property type="match status" value="1"/>
</dbReference>
<dbReference type="Gene3D" id="3.30.450.20">
    <property type="entry name" value="PAS domain"/>
    <property type="match status" value="1"/>
</dbReference>
<dbReference type="CDD" id="cd01949">
    <property type="entry name" value="GGDEF"/>
    <property type="match status" value="1"/>
</dbReference>
<evidence type="ECO:0000256" key="3">
    <source>
        <dbReference type="ARBA" id="ARBA00022475"/>
    </source>
</evidence>
<dbReference type="GO" id="GO:0005886">
    <property type="term" value="C:plasma membrane"/>
    <property type="evidence" value="ECO:0007669"/>
    <property type="project" value="UniProtKB-SubCell"/>
</dbReference>
<evidence type="ECO:0000259" key="13">
    <source>
        <dbReference type="PROSITE" id="PS50885"/>
    </source>
</evidence>
<dbReference type="Gene3D" id="6.10.340.10">
    <property type="match status" value="1"/>
</dbReference>
<dbReference type="PROSITE" id="PS50113">
    <property type="entry name" value="PAC"/>
    <property type="match status" value="1"/>
</dbReference>
<dbReference type="RefSeq" id="WP_304995380.1">
    <property type="nucleotide sequence ID" value="NZ_CP101717.1"/>
</dbReference>
<evidence type="ECO:0000256" key="4">
    <source>
        <dbReference type="ARBA" id="ARBA00022519"/>
    </source>
</evidence>
<keyword evidence="9 11" id="KW-1133">Transmembrane helix</keyword>
<keyword evidence="8" id="KW-0547">Nucleotide-binding</keyword>
<evidence type="ECO:0000259" key="14">
    <source>
        <dbReference type="PROSITE" id="PS50887"/>
    </source>
</evidence>
<evidence type="ECO:0000256" key="8">
    <source>
        <dbReference type="ARBA" id="ARBA00022741"/>
    </source>
</evidence>
<dbReference type="SUPFAM" id="SSF55073">
    <property type="entry name" value="Nucleotide cyclase"/>
    <property type="match status" value="1"/>
</dbReference>
<dbReference type="GO" id="GO:0007165">
    <property type="term" value="P:signal transduction"/>
    <property type="evidence" value="ECO:0007669"/>
    <property type="project" value="InterPro"/>
</dbReference>
<dbReference type="InterPro" id="IPR052163">
    <property type="entry name" value="DGC-Regulatory_Protein"/>
</dbReference>
<name>A0AB38YG89_9GAMM</name>
<evidence type="ECO:0000256" key="7">
    <source>
        <dbReference type="ARBA" id="ARBA00022737"/>
    </source>
</evidence>
<dbReference type="NCBIfam" id="TIGR00254">
    <property type="entry name" value="GGDEF"/>
    <property type="match status" value="1"/>
</dbReference>
<dbReference type="Pfam" id="PF00990">
    <property type="entry name" value="GGDEF"/>
    <property type="match status" value="1"/>
</dbReference>
<dbReference type="InterPro" id="IPR029787">
    <property type="entry name" value="Nucleotide_cyclase"/>
</dbReference>
<organism evidence="15">
    <name type="scientific">Salinispirillum sp. LH 10-3-1</name>
    <dbReference type="NCBI Taxonomy" id="2952525"/>
    <lineage>
        <taxon>Bacteria</taxon>
        <taxon>Pseudomonadati</taxon>
        <taxon>Pseudomonadota</taxon>
        <taxon>Gammaproteobacteria</taxon>
        <taxon>Oceanospirillales</taxon>
        <taxon>Saccharospirillaceae</taxon>
        <taxon>Salinispirillum</taxon>
    </lineage>
</organism>
<feature type="domain" description="GGDEF" evidence="14">
    <location>
        <begin position="412"/>
        <end position="545"/>
    </location>
</feature>
<dbReference type="InterPro" id="IPR003660">
    <property type="entry name" value="HAMP_dom"/>
</dbReference>
<dbReference type="InterPro" id="IPR013655">
    <property type="entry name" value="PAS_fold_3"/>
</dbReference>
<dbReference type="Gene3D" id="2.10.70.100">
    <property type="match status" value="1"/>
</dbReference>
<protein>
    <submittedName>
        <fullName evidence="15">Diguanylate cyclase</fullName>
        <ecNumber evidence="15">2.7.7.65</ecNumber>
    </submittedName>
</protein>
<evidence type="ECO:0000256" key="10">
    <source>
        <dbReference type="ARBA" id="ARBA00023136"/>
    </source>
</evidence>
<keyword evidence="6 11" id="KW-0812">Transmembrane</keyword>
<dbReference type="PANTHER" id="PTHR46663:SF2">
    <property type="entry name" value="GGDEF DOMAIN-CONTAINING PROTEIN"/>
    <property type="match status" value="1"/>
</dbReference>
<keyword evidence="10 11" id="KW-0472">Membrane</keyword>
<feature type="domain" description="HAMP" evidence="13">
    <location>
        <begin position="177"/>
        <end position="228"/>
    </location>
</feature>
<feature type="domain" description="PAC" evidence="12">
    <location>
        <begin position="328"/>
        <end position="380"/>
    </location>
</feature>
<proteinExistence type="predicted"/>
<keyword evidence="15" id="KW-0548">Nucleotidyltransferase</keyword>
<dbReference type="InterPro" id="IPR000160">
    <property type="entry name" value="GGDEF_dom"/>
</dbReference>
<comment type="cofactor">
    <cofactor evidence="1">
        <name>Mg(2+)</name>
        <dbReference type="ChEBI" id="CHEBI:18420"/>
    </cofactor>
</comment>
<dbReference type="PROSITE" id="PS50885">
    <property type="entry name" value="HAMP"/>
    <property type="match status" value="1"/>
</dbReference>
<evidence type="ECO:0000259" key="12">
    <source>
        <dbReference type="PROSITE" id="PS50113"/>
    </source>
</evidence>
<accession>A0AB38YG89</accession>
<dbReference type="PANTHER" id="PTHR46663">
    <property type="entry name" value="DIGUANYLATE CYCLASE DGCT-RELATED"/>
    <property type="match status" value="1"/>
</dbReference>
<dbReference type="InterPro" id="IPR043128">
    <property type="entry name" value="Rev_trsase/Diguanyl_cyclase"/>
</dbReference>
<evidence type="ECO:0000256" key="5">
    <source>
        <dbReference type="ARBA" id="ARBA00022679"/>
    </source>
</evidence>
<dbReference type="InterPro" id="IPR001610">
    <property type="entry name" value="PAC"/>
</dbReference>
<sequence length="552" mass="62596">MTKPFIARHSPLARRLFLLSFPMVAIVLLLLQMLSGWIQYRQQQENLENQATAIARLTAAAIAQPLWVFDRQIYEAQVRAISSDDQFIYARILDDAGEVIYFHGDEAHGITGHNRDVLMLSFPVLEPFSERAFAHFELTWSTASLNQITRQTVVIGVLLFALTIGALYIVTLRVVQQWVLTPLTTLIDALSRVERKEWTKLPVTDRTEWAAVFEAFNGMTDGLQSGDEARRYLDQLQVAQAELKAQHDATKLLSERLDLATQAGHIGIWDYDVRTGMRSWNDEMYSLYKLTPGELEREPLTWEHALHPDDRTAAIARTKQALAGEEALEDEFRIVRGDGEVRWIKTQGRVLRDENGEPTRFLGTNMDITHLKEQEATLQKMAHFDALTGLPNRRLLADRMAQAITYSEHHDTLLAIALMDLDGFKEVNDSLGHDVGDRLLTILGQRLERCIRQGDTLARLGGDEFVFLLCELNTHEEVERALQRIMDSLLKPIVVGNETLTVSTSIGVTIFPQDPSTDDTLLRHADEALYAAKRAGKNCYRFYADLDLLSKD</sequence>
<keyword evidence="4" id="KW-0997">Cell inner membrane</keyword>
<dbReference type="EMBL" id="CP101717">
    <property type="protein sequence ID" value="WLD58094.1"/>
    <property type="molecule type" value="Genomic_DNA"/>
</dbReference>
<evidence type="ECO:0000256" key="2">
    <source>
        <dbReference type="ARBA" id="ARBA00004429"/>
    </source>
</evidence>
<evidence type="ECO:0000256" key="9">
    <source>
        <dbReference type="ARBA" id="ARBA00022989"/>
    </source>
</evidence>
<evidence type="ECO:0000256" key="1">
    <source>
        <dbReference type="ARBA" id="ARBA00001946"/>
    </source>
</evidence>